<dbReference type="GeneID" id="60325727"/>
<dbReference type="Pfam" id="PF24206">
    <property type="entry name" value="DUF7429"/>
    <property type="match status" value="1"/>
</dbReference>
<reference evidence="1 2" key="1">
    <citation type="submission" date="2019-07" db="EMBL/GenBank/DDBJ databases">
        <authorList>
            <person name="Abad L.A."/>
            <person name="Stoner T.H."/>
            <person name="Garlena R.A."/>
            <person name="Russell D.A."/>
            <person name="Pope W.H."/>
            <person name="Jacobs-Sera D."/>
            <person name="Hatfull G.F."/>
        </authorList>
    </citation>
    <scope>NUCLEOTIDE SEQUENCE [LARGE SCALE GENOMIC DNA]</scope>
</reference>
<dbReference type="KEGG" id="vg:60325727"/>
<dbReference type="Proteomes" id="UP000326275">
    <property type="component" value="Segment"/>
</dbReference>
<dbReference type="InterPro" id="IPR055852">
    <property type="entry name" value="DUF7429"/>
</dbReference>
<dbReference type="EMBL" id="MN234165">
    <property type="protein sequence ID" value="QFG08449.1"/>
    <property type="molecule type" value="Genomic_DNA"/>
</dbReference>
<evidence type="ECO:0000313" key="2">
    <source>
        <dbReference type="Proteomes" id="UP000326275"/>
    </source>
</evidence>
<dbReference type="RefSeq" id="YP_009954240.1">
    <property type="nucleotide sequence ID" value="NC_051630.1"/>
</dbReference>
<sequence length="58" mass="6168">MKIRLNVNVLGLHIAALSVDLDLDLDGAEAAPVADRVTKAASRPVKGLSRLWVKGMMA</sequence>
<name>A0A5J6TFD3_9CAUD</name>
<keyword evidence="2" id="KW-1185">Reference proteome</keyword>
<organism evidence="1 2">
    <name type="scientific">Mycobacterium phage Yunkel11</name>
    <dbReference type="NCBI Taxonomy" id="2599886"/>
    <lineage>
        <taxon>Viruses</taxon>
        <taxon>Duplodnaviria</taxon>
        <taxon>Heunggongvirae</taxon>
        <taxon>Uroviricota</taxon>
        <taxon>Caudoviricetes</taxon>
        <taxon>Weiservirinae</taxon>
        <taxon>Anayavirus</taxon>
        <taxon>Anayavirus yunkel11</taxon>
    </lineage>
</organism>
<protein>
    <submittedName>
        <fullName evidence="1">Uncharacterized protein</fullName>
    </submittedName>
</protein>
<gene>
    <name evidence="1" type="primary">63</name>
    <name evidence="1" type="ORF">SEA_YUNKEL11_63</name>
</gene>
<evidence type="ECO:0000313" key="1">
    <source>
        <dbReference type="EMBL" id="QFG08449.1"/>
    </source>
</evidence>
<accession>A0A5J6TFD3</accession>
<proteinExistence type="predicted"/>